<dbReference type="EMBL" id="KZ293647">
    <property type="protein sequence ID" value="PBK99976.1"/>
    <property type="molecule type" value="Genomic_DNA"/>
</dbReference>
<dbReference type="Proteomes" id="UP000217790">
    <property type="component" value="Unassembled WGS sequence"/>
</dbReference>
<dbReference type="OrthoDB" id="10669938at2759"/>
<name>A0A2H3ELQ7_ARMGA</name>
<sequence>MERHSLIPSYCLWVPGIVRCAFRLGPPTRAPAAVLDKARRRSSCSACVLEWSVGHRQLNLSDSRYGVDTWNQSCTVIREHTALLAIAEKLSSKFNLFEGRERSSVMFPFNQDRTRSPTVLCFSKRCAWTVIRDSGCSCCVERTRISAKYLMRRV</sequence>
<reference evidence="2" key="1">
    <citation type="journal article" date="2017" name="Nat. Ecol. Evol.">
        <title>Genome expansion and lineage-specific genetic innovations in the forest pathogenic fungi Armillaria.</title>
        <authorList>
            <person name="Sipos G."/>
            <person name="Prasanna A.N."/>
            <person name="Walter M.C."/>
            <person name="O'Connor E."/>
            <person name="Balint B."/>
            <person name="Krizsan K."/>
            <person name="Kiss B."/>
            <person name="Hess J."/>
            <person name="Varga T."/>
            <person name="Slot J."/>
            <person name="Riley R."/>
            <person name="Boka B."/>
            <person name="Rigling D."/>
            <person name="Barry K."/>
            <person name="Lee J."/>
            <person name="Mihaltcheva S."/>
            <person name="LaButti K."/>
            <person name="Lipzen A."/>
            <person name="Waldron R."/>
            <person name="Moloney N.M."/>
            <person name="Sperisen C."/>
            <person name="Kredics L."/>
            <person name="Vagvoelgyi C."/>
            <person name="Patrignani A."/>
            <person name="Fitzpatrick D."/>
            <person name="Nagy I."/>
            <person name="Doyle S."/>
            <person name="Anderson J.B."/>
            <person name="Grigoriev I.V."/>
            <person name="Gueldener U."/>
            <person name="Muensterkoetter M."/>
            <person name="Nagy L.G."/>
        </authorList>
    </citation>
    <scope>NUCLEOTIDE SEQUENCE [LARGE SCALE GENOMIC DNA]</scope>
    <source>
        <strain evidence="2">Ar21-2</strain>
    </source>
</reference>
<evidence type="ECO:0000313" key="1">
    <source>
        <dbReference type="EMBL" id="PBK99976.1"/>
    </source>
</evidence>
<dbReference type="AlphaFoldDB" id="A0A2H3ELQ7"/>
<gene>
    <name evidence="1" type="ORF">ARMGADRAFT_1008461</name>
</gene>
<accession>A0A2H3ELQ7</accession>
<dbReference type="InParanoid" id="A0A2H3ELQ7"/>
<organism evidence="1 2">
    <name type="scientific">Armillaria gallica</name>
    <name type="common">Bulbous honey fungus</name>
    <name type="synonym">Armillaria bulbosa</name>
    <dbReference type="NCBI Taxonomy" id="47427"/>
    <lineage>
        <taxon>Eukaryota</taxon>
        <taxon>Fungi</taxon>
        <taxon>Dikarya</taxon>
        <taxon>Basidiomycota</taxon>
        <taxon>Agaricomycotina</taxon>
        <taxon>Agaricomycetes</taxon>
        <taxon>Agaricomycetidae</taxon>
        <taxon>Agaricales</taxon>
        <taxon>Marasmiineae</taxon>
        <taxon>Physalacriaceae</taxon>
        <taxon>Armillaria</taxon>
    </lineage>
</organism>
<proteinExistence type="predicted"/>
<evidence type="ECO:0000313" key="2">
    <source>
        <dbReference type="Proteomes" id="UP000217790"/>
    </source>
</evidence>
<protein>
    <submittedName>
        <fullName evidence="1">Uncharacterized protein</fullName>
    </submittedName>
</protein>
<keyword evidence="2" id="KW-1185">Reference proteome</keyword>